<dbReference type="Proteomes" id="UP000192578">
    <property type="component" value="Unassembled WGS sequence"/>
</dbReference>
<evidence type="ECO:0000256" key="1">
    <source>
        <dbReference type="SAM" id="SignalP"/>
    </source>
</evidence>
<evidence type="ECO:0000313" key="3">
    <source>
        <dbReference type="Proteomes" id="UP000192578"/>
    </source>
</evidence>
<dbReference type="EMBL" id="MTYJ01000040">
    <property type="protein sequence ID" value="OQV19350.1"/>
    <property type="molecule type" value="Genomic_DNA"/>
</dbReference>
<reference evidence="3" key="1">
    <citation type="submission" date="2017-01" db="EMBL/GenBank/DDBJ databases">
        <title>Comparative genomics of anhydrobiosis in the tardigrade Hypsibius dujardini.</title>
        <authorList>
            <person name="Yoshida Y."/>
            <person name="Koutsovoulos G."/>
            <person name="Laetsch D."/>
            <person name="Stevens L."/>
            <person name="Kumar S."/>
            <person name="Horikawa D."/>
            <person name="Ishino K."/>
            <person name="Komine S."/>
            <person name="Tomita M."/>
            <person name="Blaxter M."/>
            <person name="Arakawa K."/>
        </authorList>
    </citation>
    <scope>NUCLEOTIDE SEQUENCE [LARGE SCALE GENOMIC DNA]</scope>
    <source>
        <strain evidence="3">Z151</strain>
    </source>
</reference>
<comment type="caution">
    <text evidence="2">The sequence shown here is derived from an EMBL/GenBank/DDBJ whole genome shotgun (WGS) entry which is preliminary data.</text>
</comment>
<proteinExistence type="predicted"/>
<feature type="chain" id="PRO_5013207039" description="Protein sleepless" evidence="1">
    <location>
        <begin position="23"/>
        <end position="121"/>
    </location>
</feature>
<gene>
    <name evidence="2" type="ORF">BV898_06585</name>
</gene>
<dbReference type="AlphaFoldDB" id="A0A1W0WVZ2"/>
<protein>
    <recommendedName>
        <fullName evidence="4">Protein sleepless</fullName>
    </recommendedName>
</protein>
<feature type="signal peptide" evidence="1">
    <location>
        <begin position="1"/>
        <end position="22"/>
    </location>
</feature>
<accession>A0A1W0WVZ2</accession>
<evidence type="ECO:0000313" key="2">
    <source>
        <dbReference type="EMBL" id="OQV19350.1"/>
    </source>
</evidence>
<sequence>MVARGLIVLFMSTAAFFPSGGAFRCWCENTIGCGTRREMECPQTNPFDKVKSCIKISRDAGEVIRACGGAIDYDLCAYNRNLGMTTCSCFQEMCNKATAENSWPAICLSMVLTFFIRFLTH</sequence>
<keyword evidence="1" id="KW-0732">Signal</keyword>
<keyword evidence="3" id="KW-1185">Reference proteome</keyword>
<name>A0A1W0WVZ2_HYPEX</name>
<evidence type="ECO:0008006" key="4">
    <source>
        <dbReference type="Google" id="ProtNLM"/>
    </source>
</evidence>
<organism evidence="2 3">
    <name type="scientific">Hypsibius exemplaris</name>
    <name type="common">Freshwater tardigrade</name>
    <dbReference type="NCBI Taxonomy" id="2072580"/>
    <lineage>
        <taxon>Eukaryota</taxon>
        <taxon>Metazoa</taxon>
        <taxon>Ecdysozoa</taxon>
        <taxon>Tardigrada</taxon>
        <taxon>Eutardigrada</taxon>
        <taxon>Parachela</taxon>
        <taxon>Hypsibioidea</taxon>
        <taxon>Hypsibiidae</taxon>
        <taxon>Hypsibius</taxon>
    </lineage>
</organism>